<dbReference type="Proteomes" id="UP000235392">
    <property type="component" value="Unassembled WGS sequence"/>
</dbReference>
<feature type="region of interest" description="Disordered" evidence="1">
    <location>
        <begin position="541"/>
        <end position="567"/>
    </location>
</feature>
<dbReference type="Gene3D" id="2.40.70.10">
    <property type="entry name" value="Acid Proteases"/>
    <property type="match status" value="1"/>
</dbReference>
<dbReference type="AlphaFoldDB" id="A0A2N5RV34"/>
<evidence type="ECO:0000256" key="1">
    <source>
        <dbReference type="SAM" id="MobiDB-lite"/>
    </source>
</evidence>
<dbReference type="InterPro" id="IPR021109">
    <property type="entry name" value="Peptidase_aspartic_dom_sf"/>
</dbReference>
<dbReference type="Pfam" id="PF13650">
    <property type="entry name" value="Asp_protease_2"/>
    <property type="match status" value="1"/>
</dbReference>
<dbReference type="EMBL" id="PGCI01001449">
    <property type="protein sequence ID" value="PLW04863.1"/>
    <property type="molecule type" value="Genomic_DNA"/>
</dbReference>
<comment type="caution">
    <text evidence="2">The sequence shown here is derived from an EMBL/GenBank/DDBJ whole genome shotgun (WGS) entry which is preliminary data.</text>
</comment>
<evidence type="ECO:0000313" key="3">
    <source>
        <dbReference type="Proteomes" id="UP000235392"/>
    </source>
</evidence>
<dbReference type="PANTHER" id="PTHR33246:SF51">
    <property type="entry name" value="MYB_SANT-LIKE DOMAIN-CONTAINING PROTEIN"/>
    <property type="match status" value="1"/>
</dbReference>
<feature type="compositionally biased region" description="Basic and acidic residues" evidence="1">
    <location>
        <begin position="1"/>
        <end position="11"/>
    </location>
</feature>
<reference evidence="2 3" key="1">
    <citation type="submission" date="2017-11" db="EMBL/GenBank/DDBJ databases">
        <title>De novo assembly and phasing of dikaryotic genomes from two isolates of Puccinia coronata f. sp. avenae, the causal agent of oat crown rust.</title>
        <authorList>
            <person name="Miller M.E."/>
            <person name="Zhang Y."/>
            <person name="Omidvar V."/>
            <person name="Sperschneider J."/>
            <person name="Schwessinger B."/>
            <person name="Raley C."/>
            <person name="Palmer J.M."/>
            <person name="Garnica D."/>
            <person name="Upadhyaya N."/>
            <person name="Rathjen J."/>
            <person name="Taylor J.M."/>
            <person name="Park R.F."/>
            <person name="Dodds P.N."/>
            <person name="Hirsch C.D."/>
            <person name="Kianian S.F."/>
            <person name="Figueroa M."/>
        </authorList>
    </citation>
    <scope>NUCLEOTIDE SEQUENCE [LARGE SCALE GENOMIC DNA]</scope>
    <source>
        <strain evidence="2">12SD80</strain>
    </source>
</reference>
<organism evidence="2 3">
    <name type="scientific">Puccinia coronata f. sp. avenae</name>
    <dbReference type="NCBI Taxonomy" id="200324"/>
    <lineage>
        <taxon>Eukaryota</taxon>
        <taxon>Fungi</taxon>
        <taxon>Dikarya</taxon>
        <taxon>Basidiomycota</taxon>
        <taxon>Pucciniomycotina</taxon>
        <taxon>Pucciniomycetes</taxon>
        <taxon>Pucciniales</taxon>
        <taxon>Pucciniaceae</taxon>
        <taxon>Puccinia</taxon>
    </lineage>
</organism>
<name>A0A2N5RV34_9BASI</name>
<proteinExistence type="predicted"/>
<feature type="region of interest" description="Disordered" evidence="1">
    <location>
        <begin position="1"/>
        <end position="126"/>
    </location>
</feature>
<protein>
    <recommendedName>
        <fullName evidence="4">Peptidase A2 domain-containing protein</fullName>
    </recommendedName>
</protein>
<dbReference type="CDD" id="cd00303">
    <property type="entry name" value="retropepsin_like"/>
    <property type="match status" value="1"/>
</dbReference>
<gene>
    <name evidence="2" type="ORF">PCASD_26940</name>
</gene>
<evidence type="ECO:0000313" key="2">
    <source>
        <dbReference type="EMBL" id="PLW04863.1"/>
    </source>
</evidence>
<evidence type="ECO:0008006" key="4">
    <source>
        <dbReference type="Google" id="ProtNLM"/>
    </source>
</evidence>
<accession>A0A2N5RV34</accession>
<dbReference type="PANTHER" id="PTHR33246">
    <property type="entry name" value="CCHC-TYPE DOMAIN-CONTAINING PROTEIN"/>
    <property type="match status" value="1"/>
</dbReference>
<sequence length="802" mass="90439">MAPYPQDKDLENILPLTNPSGSGGIFPGSLNMNIDPPSSGIGAGHVPTPPPPPPVSTYCTGKPRINLRPSPAYQKQKAREQEERHNQKDEIPTHSGEEQHHQQEQYQRQQHNKPATGTYGLRPDNFEEFRPRPAVIIKEPDLKYEGDNFKEFLDRFELAAEIYGAGDFDKARQVCRFVKGEDLKKELESMEGYDDRDWKTLRKSMLDVWGGSPLKIRYTIQDLYDLIKLCQDKGGIKDIKDFRIYQSKFMMITKYLVRNEHIPAKTSVSHLFFLAFPREYQVSINRELVKSDLIPTGKDGYNKPPILEDVMEVAEDEVRARSINAFEAGSNFAAANKEMQKNLDLKKGDGKKREKMLEEYPKEPVQSQIESMAKAIEALASKLNAPAKAEYSRGNEAPSGRLYEPRPCSYCHREGHNSAYCHEAQKDEREGLVKRDGKFFNLPSGERIPWDPSRPIRSVVATESAKPKAKINTVYATDNSAVFQVNRNNEEPSDVQSAMQHIVWDPPKLGSEEALKKQSAREEEALRQQKQFRMEANAATTRAEAMRGRRKVQHEETAMDIDREEPSEEVIAEVPATRRTPGRILEAPQPKKGKPSAEAALLAELDNMKMPTTFSQLTAISPTYVEELIKKLQNRIPGPQASKLSYIKEVGAKTHKVAGAMIKQEDEEEKDFNCFYSCALGYIETRIKDERVPFMIDSGSMVNVIPAKLAIDLGLEVVEVDIPMRGVGGERCDINGVVENCDLTIGRFTGPVHLFVAPQAQECILGHHSYSITTVLWTTQAMANICNFKATLDDESQFQLPE</sequence>
<feature type="compositionally biased region" description="Basic and acidic residues" evidence="1">
    <location>
        <begin position="77"/>
        <end position="103"/>
    </location>
</feature>